<dbReference type="CDD" id="cd00107">
    <property type="entry name" value="Knot1"/>
    <property type="match status" value="1"/>
</dbReference>
<accession>Q5MGE9</accession>
<keyword evidence="3" id="KW-1015">Disulfide bond</keyword>
<feature type="signal peptide" evidence="4">
    <location>
        <begin position="1"/>
        <end position="17"/>
    </location>
</feature>
<dbReference type="EMBL" id="AY829837">
    <property type="protein sequence ID" value="AAV91451.1"/>
    <property type="molecule type" value="mRNA"/>
</dbReference>
<comment type="subcellular location">
    <subcellularLocation>
        <location evidence="1">Secreted</location>
    </subcellularLocation>
</comment>
<dbReference type="GO" id="GO:0005576">
    <property type="term" value="C:extracellular region"/>
    <property type="evidence" value="ECO:0007669"/>
    <property type="project" value="UniProtKB-SubCell"/>
</dbReference>
<dbReference type="Pfam" id="PF00304">
    <property type="entry name" value="Gamma-thionin"/>
    <property type="match status" value="1"/>
</dbReference>
<name>Q5MGE9_LONON</name>
<dbReference type="InterPro" id="IPR003614">
    <property type="entry name" value="Knottins"/>
</dbReference>
<proteinExistence type="evidence at transcript level"/>
<dbReference type="SUPFAM" id="SSF57095">
    <property type="entry name" value="Scorpion toxin-like"/>
    <property type="match status" value="1"/>
</dbReference>
<evidence type="ECO:0000256" key="3">
    <source>
        <dbReference type="ARBA" id="ARBA00023157"/>
    </source>
</evidence>
<dbReference type="Gene3D" id="3.30.30.10">
    <property type="entry name" value="Knottin, scorpion toxin-like"/>
    <property type="match status" value="1"/>
</dbReference>
<reference evidence="6" key="1">
    <citation type="journal article" date="2005" name="Gene">
        <title>A catalog for the transcripts from the venomous structures of the caterpillar Lonomia obliqua: identification of the proteins potentially involved in the coagulation disorder and hemorrhagic syndrome.</title>
        <authorList>
            <person name="Veiga A.B.G."/>
            <person name="Ribeiro J.M.C."/>
            <person name="Guimaraes J.A."/>
            <person name="Francischetti I.M.B."/>
        </authorList>
    </citation>
    <scope>NUCLEOTIDE SEQUENCE</scope>
    <source>
        <tissue evidence="6">Spicule</tissue>
    </source>
</reference>
<keyword evidence="2" id="KW-0964">Secreted</keyword>
<evidence type="ECO:0000259" key="5">
    <source>
        <dbReference type="Pfam" id="PF00304"/>
    </source>
</evidence>
<protein>
    <submittedName>
        <fullName evidence="6">Protease inhibitor 9</fullName>
    </submittedName>
</protein>
<feature type="domain" description="Knottins-like" evidence="5">
    <location>
        <begin position="25"/>
        <end position="55"/>
    </location>
</feature>
<sequence>MKIFLLFVILFVALAGAVPVNSGVKCNYKTSCAGVCQGKGYKDGYCYKLSRTCYCV</sequence>
<dbReference type="GO" id="GO:0006952">
    <property type="term" value="P:defense response"/>
    <property type="evidence" value="ECO:0007669"/>
    <property type="project" value="InterPro"/>
</dbReference>
<keyword evidence="4" id="KW-0732">Signal</keyword>
<dbReference type="InterPro" id="IPR036574">
    <property type="entry name" value="Scorpion_toxin-like_sf"/>
</dbReference>
<dbReference type="AlphaFoldDB" id="Q5MGE9"/>
<organism evidence="6">
    <name type="scientific">Lonomia obliqua</name>
    <name type="common">Moth</name>
    <dbReference type="NCBI Taxonomy" id="304329"/>
    <lineage>
        <taxon>Eukaryota</taxon>
        <taxon>Metazoa</taxon>
        <taxon>Ecdysozoa</taxon>
        <taxon>Arthropoda</taxon>
        <taxon>Hexapoda</taxon>
        <taxon>Insecta</taxon>
        <taxon>Pterygota</taxon>
        <taxon>Neoptera</taxon>
        <taxon>Endopterygota</taxon>
        <taxon>Lepidoptera</taxon>
        <taxon>Glossata</taxon>
        <taxon>Ditrysia</taxon>
        <taxon>Bombycoidea</taxon>
        <taxon>Saturniidae</taxon>
        <taxon>Hemileucinae</taxon>
        <taxon>Lonomia</taxon>
    </lineage>
</organism>
<evidence type="ECO:0000313" key="6">
    <source>
        <dbReference type="EMBL" id="AAV91451.1"/>
    </source>
</evidence>
<evidence type="ECO:0000256" key="2">
    <source>
        <dbReference type="ARBA" id="ARBA00022525"/>
    </source>
</evidence>
<feature type="chain" id="PRO_5004259829" evidence="4">
    <location>
        <begin position="18"/>
        <end position="56"/>
    </location>
</feature>
<evidence type="ECO:0000256" key="4">
    <source>
        <dbReference type="SAM" id="SignalP"/>
    </source>
</evidence>
<evidence type="ECO:0000256" key="1">
    <source>
        <dbReference type="ARBA" id="ARBA00004613"/>
    </source>
</evidence>
<dbReference type="GO" id="GO:0051707">
    <property type="term" value="P:response to other organism"/>
    <property type="evidence" value="ECO:0007669"/>
    <property type="project" value="UniProtKB-ARBA"/>
</dbReference>